<feature type="transmembrane region" description="Helical" evidence="9">
    <location>
        <begin position="221"/>
        <end position="241"/>
    </location>
</feature>
<feature type="transmembrane region" description="Helical" evidence="9">
    <location>
        <begin position="429"/>
        <end position="446"/>
    </location>
</feature>
<evidence type="ECO:0000313" key="12">
    <source>
        <dbReference type="Proteomes" id="UP000238205"/>
    </source>
</evidence>
<dbReference type="OrthoDB" id="9787936at2"/>
<accession>A0A2T0W6E9</accession>
<keyword evidence="3" id="KW-1003">Cell membrane</keyword>
<reference evidence="11 12" key="1">
    <citation type="submission" date="2018-03" db="EMBL/GenBank/DDBJ databases">
        <title>Genomic Encyclopedia of Archaeal and Bacterial Type Strains, Phase II (KMG-II): from individual species to whole genera.</title>
        <authorList>
            <person name="Goeker M."/>
        </authorList>
    </citation>
    <scope>NUCLEOTIDE SEQUENCE [LARGE SCALE GENOMIC DNA]</scope>
    <source>
        <strain evidence="11 12">DSM 13175</strain>
    </source>
</reference>
<dbReference type="GO" id="GO:0005886">
    <property type="term" value="C:plasma membrane"/>
    <property type="evidence" value="ECO:0007669"/>
    <property type="project" value="UniProtKB-SubCell"/>
</dbReference>
<evidence type="ECO:0000256" key="5">
    <source>
        <dbReference type="ARBA" id="ARBA00022683"/>
    </source>
</evidence>
<dbReference type="RefSeq" id="WP_106193677.1">
    <property type="nucleotide sequence ID" value="NZ_PVTO01000013.1"/>
</dbReference>
<comment type="subcellular location">
    <subcellularLocation>
        <location evidence="1">Cell membrane</location>
        <topology evidence="1">Multi-pass membrane protein</topology>
    </subcellularLocation>
</comment>
<evidence type="ECO:0000259" key="10">
    <source>
        <dbReference type="PROSITE" id="PS51104"/>
    </source>
</evidence>
<feature type="transmembrane region" description="Helical" evidence="9">
    <location>
        <begin position="43"/>
        <end position="61"/>
    </location>
</feature>
<organism evidence="11 12">
    <name type="scientific">Alkalibacterium olivapovliticus</name>
    <dbReference type="NCBI Taxonomy" id="99907"/>
    <lineage>
        <taxon>Bacteria</taxon>
        <taxon>Bacillati</taxon>
        <taxon>Bacillota</taxon>
        <taxon>Bacilli</taxon>
        <taxon>Lactobacillales</taxon>
        <taxon>Carnobacteriaceae</taxon>
        <taxon>Alkalibacterium</taxon>
    </lineage>
</organism>
<dbReference type="InterPro" id="IPR013853">
    <property type="entry name" value="EIIC-GAT"/>
</dbReference>
<dbReference type="Pfam" id="PF03611">
    <property type="entry name" value="EIIC-GAT"/>
    <property type="match status" value="1"/>
</dbReference>
<evidence type="ECO:0000256" key="6">
    <source>
        <dbReference type="ARBA" id="ARBA00022692"/>
    </source>
</evidence>
<dbReference type="GO" id="GO:0009401">
    <property type="term" value="P:phosphoenolpyruvate-dependent sugar phosphotransferase system"/>
    <property type="evidence" value="ECO:0007669"/>
    <property type="project" value="UniProtKB-KW"/>
</dbReference>
<proteinExistence type="predicted"/>
<dbReference type="Proteomes" id="UP000238205">
    <property type="component" value="Unassembled WGS sequence"/>
</dbReference>
<keyword evidence="2" id="KW-0813">Transport</keyword>
<feature type="transmembrane region" description="Helical" evidence="9">
    <location>
        <begin position="315"/>
        <end position="335"/>
    </location>
</feature>
<dbReference type="PROSITE" id="PS51104">
    <property type="entry name" value="PTS_EIIC_TYPE_2"/>
    <property type="match status" value="1"/>
</dbReference>
<evidence type="ECO:0000256" key="1">
    <source>
        <dbReference type="ARBA" id="ARBA00004651"/>
    </source>
</evidence>
<feature type="transmembrane region" description="Helical" evidence="9">
    <location>
        <begin position="403"/>
        <end position="423"/>
    </location>
</feature>
<name>A0A2T0W6E9_9LACT</name>
<evidence type="ECO:0000256" key="4">
    <source>
        <dbReference type="ARBA" id="ARBA00022597"/>
    </source>
</evidence>
<keyword evidence="12" id="KW-1185">Reference proteome</keyword>
<feature type="transmembrane region" description="Helical" evidence="9">
    <location>
        <begin position="253"/>
        <end position="270"/>
    </location>
</feature>
<gene>
    <name evidence="11" type="ORF">CLV38_11325</name>
</gene>
<keyword evidence="8 9" id="KW-0472">Membrane</keyword>
<evidence type="ECO:0000313" key="11">
    <source>
        <dbReference type="EMBL" id="PRY82288.1"/>
    </source>
</evidence>
<keyword evidence="7 9" id="KW-1133">Transmembrane helix</keyword>
<dbReference type="InterPro" id="IPR013014">
    <property type="entry name" value="PTS_EIIC_2"/>
</dbReference>
<dbReference type="InterPro" id="IPR004703">
    <property type="entry name" value="PTS_sugar-sp_permease"/>
</dbReference>
<dbReference type="GO" id="GO:0015577">
    <property type="term" value="F:galactitol transmembrane transporter activity"/>
    <property type="evidence" value="ECO:0007669"/>
    <property type="project" value="InterPro"/>
</dbReference>
<dbReference type="AlphaFoldDB" id="A0A2T0W6E9"/>
<feature type="transmembrane region" description="Helical" evidence="9">
    <location>
        <begin position="342"/>
        <end position="364"/>
    </location>
</feature>
<feature type="transmembrane region" description="Helical" evidence="9">
    <location>
        <begin position="370"/>
        <end position="391"/>
    </location>
</feature>
<evidence type="ECO:0000256" key="7">
    <source>
        <dbReference type="ARBA" id="ARBA00022989"/>
    </source>
</evidence>
<comment type="caution">
    <text evidence="11">The sequence shown here is derived from an EMBL/GenBank/DDBJ whole genome shotgun (WGS) entry which is preliminary data.</text>
</comment>
<evidence type="ECO:0000256" key="9">
    <source>
        <dbReference type="SAM" id="Phobius"/>
    </source>
</evidence>
<protein>
    <submittedName>
        <fullName evidence="11">PTS system galactitol-specific IIC component</fullName>
    </submittedName>
</protein>
<feature type="transmembrane region" description="Helical" evidence="9">
    <location>
        <begin position="12"/>
        <end position="31"/>
    </location>
</feature>
<dbReference type="EMBL" id="PVTO01000013">
    <property type="protein sequence ID" value="PRY82288.1"/>
    <property type="molecule type" value="Genomic_DNA"/>
</dbReference>
<evidence type="ECO:0000256" key="3">
    <source>
        <dbReference type="ARBA" id="ARBA00022475"/>
    </source>
</evidence>
<dbReference type="PIRSF" id="PIRSF006304">
    <property type="entry name" value="GatC"/>
    <property type="match status" value="1"/>
</dbReference>
<sequence>MQTVLNTLSQVMDAFGAAIVVPFVLLILNLIMKVPLKKAMQSALSAGIGLTGFNLLIGAYTPIVTPVVQRMVATTGVNLNILDTGWQATSIVAYSTQAGMIFLGLGLLLQVVLFLLKITDVFFPSDLWNNYSYMLWGSMIYAVTRNMLLAIGLMVLINLYTMVFSEALSKRWSTYYGYPRATIVASHALGTFPVAVGMNALLNKLGADKVKWDTVSLQNKLGLLGEPTSIGFLLGLLLGLAGNLTRLNSMEGWGEAFTVGIATATVMAIFPKIADIFASAFATITDASKQSTDSSDDDREWYLAINDAAGYGEPATIMTGLLLIPIIVILSIVLPGNQALPLVDLVALPYLVQAIVSVSNGNIFKSLITGTVYLVLGLYLVTLVAPIFTEVALEVGVAIPDGALMIFSLTVLTNLLGGILFLVFMTQNIWLIGLTVIVYIVLFALFKRHKQAFHRYLEKQALGDEAEDTLKTQGLNE</sequence>
<feature type="transmembrane region" description="Helical" evidence="9">
    <location>
        <begin position="139"/>
        <end position="160"/>
    </location>
</feature>
<dbReference type="PANTHER" id="PTHR37324">
    <property type="entry name" value="PTS SYSTEM GALACTITOL-SPECIFIC EIIC COMPONENT"/>
    <property type="match status" value="1"/>
</dbReference>
<keyword evidence="6 9" id="KW-0812">Transmembrane</keyword>
<evidence type="ECO:0000256" key="8">
    <source>
        <dbReference type="ARBA" id="ARBA00023136"/>
    </source>
</evidence>
<dbReference type="PANTHER" id="PTHR37324:SF2">
    <property type="entry name" value="PTS SYSTEM GALACTITOL-SPECIFIC EIIC COMPONENT"/>
    <property type="match status" value="1"/>
</dbReference>
<feature type="transmembrane region" description="Helical" evidence="9">
    <location>
        <begin position="181"/>
        <end position="201"/>
    </location>
</feature>
<feature type="domain" description="PTS EIIC type-2" evidence="10">
    <location>
        <begin position="9"/>
        <end position="449"/>
    </location>
</feature>
<feature type="transmembrane region" description="Helical" evidence="9">
    <location>
        <begin position="98"/>
        <end position="119"/>
    </location>
</feature>
<evidence type="ECO:0000256" key="2">
    <source>
        <dbReference type="ARBA" id="ARBA00022448"/>
    </source>
</evidence>
<keyword evidence="4" id="KW-0762">Sugar transport</keyword>
<keyword evidence="5" id="KW-0598">Phosphotransferase system</keyword>